<dbReference type="Gene3D" id="2.40.128.110">
    <property type="entry name" value="Lipid/polyisoprenoid-binding, YceI-like"/>
    <property type="match status" value="1"/>
</dbReference>
<protein>
    <recommendedName>
        <fullName evidence="2">Lipid/polyisoprenoid-binding YceI-like domain-containing protein</fullName>
    </recommendedName>
</protein>
<sequence>MSHRFPTLAATALLTLAWMLPGASLAMDEWEIDTEHFAVGFLVDHAGYARVLGMFLEAEGAFMFDPDTGELGEGYFVVQTDSVFSNHEERDDHLRSDDFLDVENHPEMRFIATDYEPTGEDSGQLTGDLELLGETRPITLDVTINKVGRYPFPLGGIFSRPYVLGASMRGEFQRSDFGMDYGLIRDIVGDTVELIIEFEAQRQ</sequence>
<feature type="domain" description="Lipid/polyisoprenoid-binding YceI-like" evidence="2">
    <location>
        <begin position="29"/>
        <end position="201"/>
    </location>
</feature>
<dbReference type="OrthoDB" id="9811006at2"/>
<proteinExistence type="predicted"/>
<dbReference type="InterPro" id="IPR007372">
    <property type="entry name" value="Lipid/polyisoprenoid-bd_YceI"/>
</dbReference>
<feature type="signal peptide" evidence="1">
    <location>
        <begin position="1"/>
        <end position="26"/>
    </location>
</feature>
<dbReference type="PANTHER" id="PTHR34406:SF1">
    <property type="entry name" value="PROTEIN YCEI"/>
    <property type="match status" value="1"/>
</dbReference>
<name>A0A1V3A084_9GAMM</name>
<evidence type="ECO:0000256" key="1">
    <source>
        <dbReference type="SAM" id="SignalP"/>
    </source>
</evidence>
<keyword evidence="1" id="KW-0732">Signal</keyword>
<dbReference type="SMART" id="SM00867">
    <property type="entry name" value="YceI"/>
    <property type="match status" value="1"/>
</dbReference>
<organism evidence="3 4">
    <name type="scientific">Thioalkalivibrio halophilus</name>
    <dbReference type="NCBI Taxonomy" id="252474"/>
    <lineage>
        <taxon>Bacteria</taxon>
        <taxon>Pseudomonadati</taxon>
        <taxon>Pseudomonadota</taxon>
        <taxon>Gammaproteobacteria</taxon>
        <taxon>Chromatiales</taxon>
        <taxon>Ectothiorhodospiraceae</taxon>
        <taxon>Thioalkalivibrio</taxon>
    </lineage>
</organism>
<dbReference type="AlphaFoldDB" id="A0A1V3A084"/>
<keyword evidence="4" id="KW-1185">Reference proteome</keyword>
<evidence type="ECO:0000259" key="2">
    <source>
        <dbReference type="SMART" id="SM00867"/>
    </source>
</evidence>
<accession>A0A1V3A084</accession>
<dbReference type="InterPro" id="IPR036761">
    <property type="entry name" value="TTHA0802/YceI-like_sf"/>
</dbReference>
<gene>
    <name evidence="3" type="ORF">B1A74_04000</name>
</gene>
<dbReference type="EMBL" id="MUZR01000010">
    <property type="protein sequence ID" value="OOC10729.1"/>
    <property type="molecule type" value="Genomic_DNA"/>
</dbReference>
<evidence type="ECO:0000313" key="4">
    <source>
        <dbReference type="Proteomes" id="UP000189177"/>
    </source>
</evidence>
<dbReference type="Pfam" id="PF04264">
    <property type="entry name" value="YceI"/>
    <property type="match status" value="1"/>
</dbReference>
<evidence type="ECO:0000313" key="3">
    <source>
        <dbReference type="EMBL" id="OOC10729.1"/>
    </source>
</evidence>
<dbReference type="SUPFAM" id="SSF101874">
    <property type="entry name" value="YceI-like"/>
    <property type="match status" value="1"/>
</dbReference>
<dbReference type="PANTHER" id="PTHR34406">
    <property type="entry name" value="PROTEIN YCEI"/>
    <property type="match status" value="1"/>
</dbReference>
<dbReference type="STRING" id="252474.B1A74_04000"/>
<reference evidence="3 4" key="1">
    <citation type="submission" date="2017-02" db="EMBL/GenBank/DDBJ databases">
        <title>Genomic diversity within the haloalkaliphilic genus Thioalkalivibrio.</title>
        <authorList>
            <person name="Ahn A.-C."/>
            <person name="Meier-Kolthoff J."/>
            <person name="Overmars L."/>
            <person name="Richter M."/>
            <person name="Woyke T."/>
            <person name="Sorokin D.Y."/>
            <person name="Muyzer G."/>
        </authorList>
    </citation>
    <scope>NUCLEOTIDE SEQUENCE [LARGE SCALE GENOMIC DNA]</scope>
    <source>
        <strain evidence="3 4">HL17</strain>
    </source>
</reference>
<feature type="chain" id="PRO_5010728550" description="Lipid/polyisoprenoid-binding YceI-like domain-containing protein" evidence="1">
    <location>
        <begin position="27"/>
        <end position="203"/>
    </location>
</feature>
<comment type="caution">
    <text evidence="3">The sequence shown here is derived from an EMBL/GenBank/DDBJ whole genome shotgun (WGS) entry which is preliminary data.</text>
</comment>
<dbReference type="Proteomes" id="UP000189177">
    <property type="component" value="Unassembled WGS sequence"/>
</dbReference>
<dbReference type="RefSeq" id="WP_077243837.1">
    <property type="nucleotide sequence ID" value="NZ_MUZR01000010.1"/>
</dbReference>